<name>A0ABQ0QAG1_9PROT</name>
<evidence type="ECO:0000313" key="1">
    <source>
        <dbReference type="EMBL" id="GBR10856.1"/>
    </source>
</evidence>
<dbReference type="EMBL" id="BAQW01000004">
    <property type="protein sequence ID" value="GBR10856.1"/>
    <property type="molecule type" value="Genomic_DNA"/>
</dbReference>
<gene>
    <name evidence="1" type="ORF">AA0228_1189</name>
</gene>
<proteinExistence type="predicted"/>
<accession>A0ABQ0QAG1</accession>
<reference evidence="1" key="1">
    <citation type="submission" date="2013-04" db="EMBL/GenBank/DDBJ databases">
        <title>The genome sequencing project of 58 acetic acid bacteria.</title>
        <authorList>
            <person name="Okamoto-Kainuma A."/>
            <person name="Ishikawa M."/>
            <person name="Umino S."/>
            <person name="Koizumi Y."/>
            <person name="Shiwa Y."/>
            <person name="Yoshikawa H."/>
            <person name="Matsutani M."/>
            <person name="Matsushita K."/>
        </authorList>
    </citation>
    <scope>NUCLEOTIDE SEQUENCE</scope>
    <source>
        <strain evidence="1">NRIC 0228</strain>
    </source>
</reference>
<keyword evidence="2" id="KW-1185">Reference proteome</keyword>
<comment type="caution">
    <text evidence="1">The sequence shown here is derived from an EMBL/GenBank/DDBJ whole genome shotgun (WGS) entry which is preliminary data.</text>
</comment>
<protein>
    <submittedName>
        <fullName evidence="1">Uncharacterized protein</fullName>
    </submittedName>
</protein>
<dbReference type="Proteomes" id="UP001061070">
    <property type="component" value="Unassembled WGS sequence"/>
</dbReference>
<dbReference type="RefSeq" id="WP_099181155.1">
    <property type="nucleotide sequence ID" value="NZ_BAQW01000004.1"/>
</dbReference>
<evidence type="ECO:0000313" key="2">
    <source>
        <dbReference type="Proteomes" id="UP001061070"/>
    </source>
</evidence>
<sequence>MYKTAAKIASFKRANDGTVKVKIRASSEWGDRKAIFGISFQVPKEFSPEGLTLLELEREVLKELSEVVSNRINDLNKDLSAKRMFNR</sequence>
<organism evidence="1 2">
    <name type="scientific">Gluconobacter frateurii NRIC 0228</name>
    <dbReference type="NCBI Taxonomy" id="1307946"/>
    <lineage>
        <taxon>Bacteria</taxon>
        <taxon>Pseudomonadati</taxon>
        <taxon>Pseudomonadota</taxon>
        <taxon>Alphaproteobacteria</taxon>
        <taxon>Acetobacterales</taxon>
        <taxon>Acetobacteraceae</taxon>
        <taxon>Gluconobacter</taxon>
    </lineage>
</organism>